<reference evidence="1 2" key="1">
    <citation type="submission" date="2020-04" db="EMBL/GenBank/DDBJ databases">
        <title>Vibrio sp. SM6, a novel species isolated from seawater.</title>
        <authorList>
            <person name="Wang X."/>
        </authorList>
    </citation>
    <scope>NUCLEOTIDE SEQUENCE [LARGE SCALE GENOMIC DNA]</scope>
    <source>
        <strain evidence="1 2">SM6</strain>
    </source>
</reference>
<comment type="caution">
    <text evidence="1">The sequence shown here is derived from an EMBL/GenBank/DDBJ whole genome shotgun (WGS) entry which is preliminary data.</text>
</comment>
<accession>A0A7X8TTH1</accession>
<dbReference type="RefSeq" id="WP_168837585.1">
    <property type="nucleotide sequence ID" value="NZ_JABAIK010000022.1"/>
</dbReference>
<evidence type="ECO:0000313" key="1">
    <source>
        <dbReference type="EMBL" id="NLS14490.1"/>
    </source>
</evidence>
<gene>
    <name evidence="1" type="ORF">HGP28_16610</name>
</gene>
<sequence length="116" mass="13342">MSKIAIAVKHRKEGMKIFHPEVQFIRHAAGVDYQKAKDIISSGAPFYFAELYMNDHVDIDEEIREILQKLNELGLGARILEIMYDESWEDLNDENDALLDEQVLINMLDEAVGDFS</sequence>
<dbReference type="Proteomes" id="UP000535589">
    <property type="component" value="Unassembled WGS sequence"/>
</dbReference>
<evidence type="ECO:0000313" key="2">
    <source>
        <dbReference type="Proteomes" id="UP000535589"/>
    </source>
</evidence>
<dbReference type="AlphaFoldDB" id="A0A7X8TTH1"/>
<keyword evidence="2" id="KW-1185">Reference proteome</keyword>
<proteinExistence type="predicted"/>
<organism evidence="1 2">
    <name type="scientific">Vibrio agarilyticus</name>
    <dbReference type="NCBI Taxonomy" id="2726741"/>
    <lineage>
        <taxon>Bacteria</taxon>
        <taxon>Pseudomonadati</taxon>
        <taxon>Pseudomonadota</taxon>
        <taxon>Gammaproteobacteria</taxon>
        <taxon>Vibrionales</taxon>
        <taxon>Vibrionaceae</taxon>
        <taxon>Vibrio</taxon>
    </lineage>
</organism>
<protein>
    <submittedName>
        <fullName evidence="1">Uncharacterized protein</fullName>
    </submittedName>
</protein>
<name>A0A7X8TTH1_9VIBR</name>
<dbReference type="EMBL" id="JABAIK010000022">
    <property type="protein sequence ID" value="NLS14490.1"/>
    <property type="molecule type" value="Genomic_DNA"/>
</dbReference>